<dbReference type="AlphaFoldDB" id="A0A1U7LJ59"/>
<protein>
    <submittedName>
        <fullName evidence="4">DnaJ subfamily B member 9</fullName>
    </submittedName>
</protein>
<dbReference type="SMART" id="SM00271">
    <property type="entry name" value="DnaJ"/>
    <property type="match status" value="1"/>
</dbReference>
<name>A0A1U7LJ59_NEOID</name>
<feature type="domain" description="J" evidence="3">
    <location>
        <begin position="32"/>
        <end position="96"/>
    </location>
</feature>
<dbReference type="PRINTS" id="PR00625">
    <property type="entry name" value="JDOMAIN"/>
</dbReference>
<sequence length="226" mass="26476">MAKRQFVRCLPVRRLHISRVLARSECYIPKDSHYDTLGLPYSASTRSIKARFYELSKKYHPDRNKEPSASEKFLQVSEAYGVIGNTSKRKDYDVSIRSKDQGYSRNPQDHRNQAGGRPASGLSRRKMRVYRSPLDFSTAPESKYTQVSPNHFNYDRHYMMHYKHEQLQKQRRYSRQNHQKMHDTETQNAREELNRVFGVSIIILSVIGITGFVSYITSTKKHQVKS</sequence>
<dbReference type="Proteomes" id="UP000186594">
    <property type="component" value="Unassembled WGS sequence"/>
</dbReference>
<dbReference type="STRING" id="1198029.A0A1U7LJ59"/>
<comment type="caution">
    <text evidence="4">The sequence shown here is derived from an EMBL/GenBank/DDBJ whole genome shotgun (WGS) entry which is preliminary data.</text>
</comment>
<dbReference type="OMA" id="TIKANYY"/>
<evidence type="ECO:0000256" key="2">
    <source>
        <dbReference type="SAM" id="Phobius"/>
    </source>
</evidence>
<dbReference type="PANTHER" id="PTHR44873">
    <property type="entry name" value="DNAJ HOMOLOG SUBFAMILY C MEMBER 30, MITOCHONDRIAL"/>
    <property type="match status" value="1"/>
</dbReference>
<organism evidence="4 5">
    <name type="scientific">Neolecta irregularis (strain DAH-3)</name>
    <dbReference type="NCBI Taxonomy" id="1198029"/>
    <lineage>
        <taxon>Eukaryota</taxon>
        <taxon>Fungi</taxon>
        <taxon>Dikarya</taxon>
        <taxon>Ascomycota</taxon>
        <taxon>Taphrinomycotina</taxon>
        <taxon>Neolectales</taxon>
        <taxon>Neolectaceae</taxon>
        <taxon>Neolecta</taxon>
    </lineage>
</organism>
<keyword evidence="2" id="KW-1133">Transmembrane helix</keyword>
<dbReference type="EMBL" id="LXFE01003037">
    <property type="protein sequence ID" value="OLL22561.1"/>
    <property type="molecule type" value="Genomic_DNA"/>
</dbReference>
<evidence type="ECO:0000259" key="3">
    <source>
        <dbReference type="PROSITE" id="PS50076"/>
    </source>
</evidence>
<dbReference type="InterPro" id="IPR001623">
    <property type="entry name" value="DnaJ_domain"/>
</dbReference>
<gene>
    <name evidence="4" type="ORF">NEOLI_000765</name>
</gene>
<evidence type="ECO:0000313" key="4">
    <source>
        <dbReference type="EMBL" id="OLL22561.1"/>
    </source>
</evidence>
<dbReference type="PROSITE" id="PS50076">
    <property type="entry name" value="DNAJ_2"/>
    <property type="match status" value="1"/>
</dbReference>
<feature type="transmembrane region" description="Helical" evidence="2">
    <location>
        <begin position="196"/>
        <end position="216"/>
    </location>
</feature>
<dbReference type="PANTHER" id="PTHR44873:SF1">
    <property type="entry name" value="DNAJ HOMOLOG SUBFAMILY C MEMBER 30, MITOCHONDRIAL"/>
    <property type="match status" value="1"/>
</dbReference>
<dbReference type="Pfam" id="PF00226">
    <property type="entry name" value="DnaJ"/>
    <property type="match status" value="1"/>
</dbReference>
<dbReference type="CDD" id="cd06257">
    <property type="entry name" value="DnaJ"/>
    <property type="match status" value="1"/>
</dbReference>
<feature type="compositionally biased region" description="Basic and acidic residues" evidence="1">
    <location>
        <begin position="91"/>
        <end position="112"/>
    </location>
</feature>
<keyword evidence="5" id="KW-1185">Reference proteome</keyword>
<dbReference type="InterPro" id="IPR053025">
    <property type="entry name" value="Mito_ATP_Synthase-Asso"/>
</dbReference>
<feature type="region of interest" description="Disordered" evidence="1">
    <location>
        <begin position="91"/>
        <end position="125"/>
    </location>
</feature>
<dbReference type="InterPro" id="IPR036869">
    <property type="entry name" value="J_dom_sf"/>
</dbReference>
<dbReference type="SUPFAM" id="SSF46565">
    <property type="entry name" value="Chaperone J-domain"/>
    <property type="match status" value="1"/>
</dbReference>
<keyword evidence="2" id="KW-0472">Membrane</keyword>
<accession>A0A1U7LJ59</accession>
<evidence type="ECO:0000313" key="5">
    <source>
        <dbReference type="Proteomes" id="UP000186594"/>
    </source>
</evidence>
<evidence type="ECO:0000256" key="1">
    <source>
        <dbReference type="SAM" id="MobiDB-lite"/>
    </source>
</evidence>
<keyword evidence="2" id="KW-0812">Transmembrane</keyword>
<proteinExistence type="predicted"/>
<dbReference type="Gene3D" id="1.10.287.110">
    <property type="entry name" value="DnaJ domain"/>
    <property type="match status" value="1"/>
</dbReference>
<dbReference type="OrthoDB" id="7827681at2759"/>
<reference evidence="4 5" key="1">
    <citation type="submission" date="2016-04" db="EMBL/GenBank/DDBJ databases">
        <title>Evolutionary innovation and constraint leading to complex multicellularity in the Ascomycota.</title>
        <authorList>
            <person name="Cisse O."/>
            <person name="Nguyen A."/>
            <person name="Hewitt D.A."/>
            <person name="Jedd G."/>
            <person name="Stajich J.E."/>
        </authorList>
    </citation>
    <scope>NUCLEOTIDE SEQUENCE [LARGE SCALE GENOMIC DNA]</scope>
    <source>
        <strain evidence="4 5">DAH-3</strain>
    </source>
</reference>